<feature type="compositionally biased region" description="Basic and acidic residues" evidence="3">
    <location>
        <begin position="476"/>
        <end position="485"/>
    </location>
</feature>
<protein>
    <submittedName>
        <fullName evidence="6">Flap endonuclease</fullName>
    </submittedName>
</protein>
<feature type="compositionally biased region" description="Low complexity" evidence="3">
    <location>
        <begin position="665"/>
        <end position="674"/>
    </location>
</feature>
<dbReference type="InterPro" id="IPR036279">
    <property type="entry name" value="5-3_exonuclease_C_sf"/>
</dbReference>
<dbReference type="InterPro" id="IPR006084">
    <property type="entry name" value="XPG/Rad2"/>
</dbReference>
<keyword evidence="7" id="KW-1185">Reference proteome</keyword>
<dbReference type="SUPFAM" id="SSF47807">
    <property type="entry name" value="5' to 3' exonuclease, C-terminal subdomain"/>
    <property type="match status" value="1"/>
</dbReference>
<dbReference type="OrthoDB" id="2959108at2759"/>
<keyword evidence="1" id="KW-0540">Nuclease</keyword>
<dbReference type="Gene3D" id="1.10.150.20">
    <property type="entry name" value="5' to 3' exonuclease, C-terminal subdomain"/>
    <property type="match status" value="1"/>
</dbReference>
<feature type="domain" description="XPG N-terminal" evidence="5">
    <location>
        <begin position="32"/>
        <end position="132"/>
    </location>
</feature>
<dbReference type="SMART" id="SM00485">
    <property type="entry name" value="XPGN"/>
    <property type="match status" value="1"/>
</dbReference>
<dbReference type="InterPro" id="IPR006085">
    <property type="entry name" value="XPG_DNA_repair_N"/>
</dbReference>
<feature type="compositionally biased region" description="Pro residues" evidence="3">
    <location>
        <begin position="611"/>
        <end position="620"/>
    </location>
</feature>
<dbReference type="EMBL" id="NRSZ01000335">
    <property type="protein sequence ID" value="PNY27851.1"/>
    <property type="molecule type" value="Genomic_DNA"/>
</dbReference>
<dbReference type="GO" id="GO:0017108">
    <property type="term" value="F:5'-flap endonuclease activity"/>
    <property type="evidence" value="ECO:0007669"/>
    <property type="project" value="TreeGrafter"/>
</dbReference>
<dbReference type="FunFam" id="3.40.50.1010:FF:000051">
    <property type="entry name" value="Rad2-like endonuclease, putative (AFU_orthologue AFUA_3G13260)"/>
    <property type="match status" value="1"/>
</dbReference>
<dbReference type="SMART" id="SM00484">
    <property type="entry name" value="XPGI"/>
    <property type="match status" value="1"/>
</dbReference>
<reference evidence="6 7" key="1">
    <citation type="submission" date="2017-08" db="EMBL/GenBank/DDBJ databases">
        <title>Harnessing the power of phylogenomics to disentangle the directionality and signatures of interkingdom host jumping in the parasitic fungal genus Tolypocladium.</title>
        <authorList>
            <person name="Quandt C.A."/>
            <person name="Patterson W."/>
            <person name="Spatafora J.W."/>
        </authorList>
    </citation>
    <scope>NUCLEOTIDE SEQUENCE [LARGE SCALE GENOMIC DNA]</scope>
    <source>
        <strain evidence="6 7">CBS 113982</strain>
    </source>
</reference>
<feature type="compositionally biased region" description="Low complexity" evidence="3">
    <location>
        <begin position="688"/>
        <end position="703"/>
    </location>
</feature>
<accession>A0A2K3QK23</accession>
<dbReference type="PANTHER" id="PTHR11081">
    <property type="entry name" value="FLAP ENDONUCLEASE FAMILY MEMBER"/>
    <property type="match status" value="1"/>
</dbReference>
<dbReference type="Proteomes" id="UP000236621">
    <property type="component" value="Unassembled WGS sequence"/>
</dbReference>
<dbReference type="InterPro" id="IPR029060">
    <property type="entry name" value="PIN-like_dom_sf"/>
</dbReference>
<name>A0A2K3QK23_9HYPO</name>
<proteinExistence type="predicted"/>
<dbReference type="InterPro" id="IPR037316">
    <property type="entry name" value="Yen1_H3TH"/>
</dbReference>
<evidence type="ECO:0000313" key="7">
    <source>
        <dbReference type="Proteomes" id="UP000236621"/>
    </source>
</evidence>
<dbReference type="FunFam" id="3.40.50.1010:FF:000037">
    <property type="entry name" value="Rad2-like endonuclease, putative (AFU_orthologue AFUA_3G13260)"/>
    <property type="match status" value="1"/>
</dbReference>
<dbReference type="GO" id="GO:0006281">
    <property type="term" value="P:DNA repair"/>
    <property type="evidence" value="ECO:0007669"/>
    <property type="project" value="UniProtKB-ARBA"/>
</dbReference>
<dbReference type="Pfam" id="PF00752">
    <property type="entry name" value="XPG_N"/>
    <property type="match status" value="1"/>
</dbReference>
<dbReference type="PANTHER" id="PTHR11081:SF75">
    <property type="entry name" value="ENDONUCLEASE, PUTATIVE (AFU_ORTHOLOGUE AFUA_3G13260)-RELATED"/>
    <property type="match status" value="1"/>
</dbReference>
<evidence type="ECO:0000256" key="1">
    <source>
        <dbReference type="ARBA" id="ARBA00022722"/>
    </source>
</evidence>
<dbReference type="SUPFAM" id="SSF88723">
    <property type="entry name" value="PIN domain-like"/>
    <property type="match status" value="1"/>
</dbReference>
<dbReference type="Pfam" id="PF18380">
    <property type="entry name" value="GEN1_C"/>
    <property type="match status" value="1"/>
</dbReference>
<dbReference type="CDD" id="cd09870">
    <property type="entry name" value="PIN_YEN1"/>
    <property type="match status" value="1"/>
</dbReference>
<dbReference type="AlphaFoldDB" id="A0A2K3QK23"/>
<dbReference type="STRING" id="45235.A0A2K3QK23"/>
<evidence type="ECO:0000256" key="3">
    <source>
        <dbReference type="SAM" id="MobiDB-lite"/>
    </source>
</evidence>
<comment type="caution">
    <text evidence="6">The sequence shown here is derived from an EMBL/GenBank/DDBJ whole genome shotgun (WGS) entry which is preliminary data.</text>
</comment>
<dbReference type="InterPro" id="IPR041177">
    <property type="entry name" value="GEN1_C"/>
</dbReference>
<feature type="compositionally biased region" description="Polar residues" evidence="3">
    <location>
        <begin position="639"/>
        <end position="652"/>
    </location>
</feature>
<sequence>MVNKSRVAAATCGSIVNLTARLQAWVQRPLPMGIKGIYRELGPGRRVSLSKLAADSFEKENRPFRLAIDIAIWQFQAQAARGGTNPAIRTLFYRLVRLLGTPVLPIFVFDGPEKPAFKRNRRSGRGDGVATAQAKRLIRLFGCAVHDAPGEAEAECALLQRHGIVDAVLSEDVDTIMFGCTKMLRNWSAEGKGSKAPTHVSLYDVHDLNISTLGLDREGMVLVALMSGGDYLPNGIPGCGVKVACEAAKAGFGKSICRLKASDKEGIRAWRESLVHEMRTNEKGYFRIKHKALTIPDDFPNLEVLRYYTHPVVSHQANLEAVQQNVDRKRDVHLDALRAFTRETFDWDFRIGAIKFIRVLGQALLVHNICQEQIDGHIYVKRISGRRKHFTTDATPELRLTYVPEEVVPIDLSREVEENITYGRDGLALNSDDEFEAVTDAVDGPRGASKIFDVTKPDLAWVLEDVARRSVPKAVHAWEEAETAKTARKSPTKKAGGPKSKRTTGMPRGALDGFVRVTKAPNAAEEAGGGLEEVASSKPTRQPKQNTLLHPPRSPSPRRTSKQPSPLATGSPARLAASWTIGSSPMTPRLPRPAGQSEAILISSSPAGPVSSPPPSPPLRPLCCSALARSHARERASPMRSTISTISSSQALKANRGPIKHGASSKKSATPKSSQGTLKQTSMDVFVSKSSQPSSSQSQASTSKFIRPPTASRPDKGRAIEPADDVSNSSDLEPISLMSLPPASPSKRRQAVQSPSPAHSPAPSPSRKKKLLVPSASAVGFFDEIEVDAEERDARLAREARILESRGVKAAVARRSDVSVIDLTGGE</sequence>
<gene>
    <name evidence="6" type="ORF">TCAP_02220</name>
</gene>
<evidence type="ECO:0000313" key="6">
    <source>
        <dbReference type="EMBL" id="PNY27851.1"/>
    </source>
</evidence>
<dbReference type="InterPro" id="IPR006086">
    <property type="entry name" value="XPG-I_dom"/>
</dbReference>
<dbReference type="Pfam" id="PF00867">
    <property type="entry name" value="XPG_I"/>
    <property type="match status" value="1"/>
</dbReference>
<dbReference type="PRINTS" id="PR00853">
    <property type="entry name" value="XPGRADSUPER"/>
</dbReference>
<organism evidence="6 7">
    <name type="scientific">Tolypocladium capitatum</name>
    <dbReference type="NCBI Taxonomy" id="45235"/>
    <lineage>
        <taxon>Eukaryota</taxon>
        <taxon>Fungi</taxon>
        <taxon>Dikarya</taxon>
        <taxon>Ascomycota</taxon>
        <taxon>Pezizomycotina</taxon>
        <taxon>Sordariomycetes</taxon>
        <taxon>Hypocreomycetidae</taxon>
        <taxon>Hypocreales</taxon>
        <taxon>Ophiocordycipitaceae</taxon>
        <taxon>Tolypocladium</taxon>
    </lineage>
</organism>
<dbReference type="Gene3D" id="3.40.50.1010">
    <property type="entry name" value="5'-nuclease"/>
    <property type="match status" value="2"/>
</dbReference>
<dbReference type="CDD" id="cd09906">
    <property type="entry name" value="H3TH_YEN1"/>
    <property type="match status" value="1"/>
</dbReference>
<feature type="domain" description="XPG-I" evidence="4">
    <location>
        <begin position="139"/>
        <end position="215"/>
    </location>
</feature>
<dbReference type="GO" id="GO:0008821">
    <property type="term" value="F:crossover junction DNA endonuclease activity"/>
    <property type="evidence" value="ECO:0007669"/>
    <property type="project" value="InterPro"/>
</dbReference>
<feature type="compositionally biased region" description="Polar residues" evidence="3">
    <location>
        <begin position="537"/>
        <end position="548"/>
    </location>
</feature>
<evidence type="ECO:0000259" key="4">
    <source>
        <dbReference type="SMART" id="SM00484"/>
    </source>
</evidence>
<feature type="region of interest" description="Disordered" evidence="3">
    <location>
        <begin position="474"/>
        <end position="771"/>
    </location>
</feature>
<keyword evidence="2" id="KW-0378">Hydrolase</keyword>
<evidence type="ECO:0000256" key="2">
    <source>
        <dbReference type="ARBA" id="ARBA00022801"/>
    </source>
</evidence>
<keyword evidence="6" id="KW-0255">Endonuclease</keyword>
<evidence type="ECO:0000259" key="5">
    <source>
        <dbReference type="SMART" id="SM00485"/>
    </source>
</evidence>